<sequence length="38" mass="4313">MRKDYARGLNVPSRKPFAESDRLEAEIKQNLGGLGYEC</sequence>
<dbReference type="AlphaFoldDB" id="A0A1H7IU99"/>
<protein>
    <submittedName>
        <fullName evidence="1">Uncharacterized protein</fullName>
    </submittedName>
</protein>
<reference evidence="2" key="1">
    <citation type="submission" date="2016-10" db="EMBL/GenBank/DDBJ databases">
        <authorList>
            <person name="Varghese N."/>
            <person name="Submissions S."/>
        </authorList>
    </citation>
    <scope>NUCLEOTIDE SEQUENCE [LARGE SCALE GENOMIC DNA]</scope>
    <source>
        <strain evidence="2">DSM 241</strain>
    </source>
</reference>
<keyword evidence="2" id="KW-1185">Reference proteome</keyword>
<organism evidence="1 2">
    <name type="scientific">Ectothiorhodospira marina</name>
    <dbReference type="NCBI Taxonomy" id="1396821"/>
    <lineage>
        <taxon>Bacteria</taxon>
        <taxon>Pseudomonadati</taxon>
        <taxon>Pseudomonadota</taxon>
        <taxon>Gammaproteobacteria</taxon>
        <taxon>Chromatiales</taxon>
        <taxon>Ectothiorhodospiraceae</taxon>
        <taxon>Ectothiorhodospira</taxon>
    </lineage>
</organism>
<evidence type="ECO:0000313" key="2">
    <source>
        <dbReference type="Proteomes" id="UP000199256"/>
    </source>
</evidence>
<evidence type="ECO:0000313" key="1">
    <source>
        <dbReference type="EMBL" id="SEK66083.1"/>
    </source>
</evidence>
<name>A0A1H7IU99_9GAMM</name>
<gene>
    <name evidence="1" type="ORF">SAMN05444515_1045</name>
</gene>
<accession>A0A1H7IU99</accession>
<dbReference type="EMBL" id="FOAA01000004">
    <property type="protein sequence ID" value="SEK66083.1"/>
    <property type="molecule type" value="Genomic_DNA"/>
</dbReference>
<dbReference type="Proteomes" id="UP000199256">
    <property type="component" value="Unassembled WGS sequence"/>
</dbReference>
<proteinExistence type="predicted"/>